<dbReference type="InterPro" id="IPR053169">
    <property type="entry name" value="MUG_Protein"/>
</dbReference>
<dbReference type="InterPro" id="IPR008928">
    <property type="entry name" value="6-hairpin_glycosidase_sf"/>
</dbReference>
<protein>
    <recommendedName>
        <fullName evidence="4">Glycoside hydrolase family 76 protein</fullName>
    </recommendedName>
</protein>
<evidence type="ECO:0000256" key="1">
    <source>
        <dbReference type="SAM" id="SignalP"/>
    </source>
</evidence>
<dbReference type="PANTHER" id="PTHR47791">
    <property type="entry name" value="MEIOTICALLY UP-REGULATED GENE 191 PROTEIN"/>
    <property type="match status" value="1"/>
</dbReference>
<dbReference type="OrthoDB" id="9984024at2759"/>
<feature type="signal peptide" evidence="1">
    <location>
        <begin position="1"/>
        <end position="18"/>
    </location>
</feature>
<keyword evidence="3" id="KW-1185">Reference proteome</keyword>
<sequence>MKSWITLVLAAAASTANALDYSIPSGWTANSTTVNKDYGALNSIAQNGINIMRTKWYSSSTGLFTVGWWQSGSAISALAYKDMVASTSDNRDFVRAMLSRAKATNGNFDPYGYNDDALWWGTAAYYAYRAYGGSDLLAYATTVWNYVASSQITAAQAAAGQSPLRSFAIQKTCKSLTTAGGVWWRSSSSDRTDAGANVVTTGLFLTLSAYLAEAIPANKTTYVNAGDLAFTFIVNQLTDSASIPLDTLNMQTCGVTNWYFTYNSGKFVEGAIVLNAVTGTQKYLDRGLATVVAGVKDSSHWQGANGLINEGQGGDPAANDDGRGFKAIWLRALTEVTRRQFNNADLHKLLKAYFNIQYNALTTKDTDGANNYGTVWAGPYKGPYDHAQMAALDGLVAGIEVNWIR</sequence>
<name>A0A165L2Q5_EXIGL</name>
<dbReference type="PANTHER" id="PTHR47791:SF3">
    <property type="entry name" value="MEIOTICALLY UP-REGULATED GENE 191 PROTEIN"/>
    <property type="match status" value="1"/>
</dbReference>
<gene>
    <name evidence="2" type="ORF">EXIGLDRAFT_764552</name>
</gene>
<dbReference type="InParanoid" id="A0A165L2Q5"/>
<evidence type="ECO:0000313" key="2">
    <source>
        <dbReference type="EMBL" id="KZV97258.1"/>
    </source>
</evidence>
<evidence type="ECO:0008006" key="4">
    <source>
        <dbReference type="Google" id="ProtNLM"/>
    </source>
</evidence>
<keyword evidence="1" id="KW-0732">Signal</keyword>
<feature type="chain" id="PRO_5007861340" description="Glycoside hydrolase family 76 protein" evidence="1">
    <location>
        <begin position="19"/>
        <end position="405"/>
    </location>
</feature>
<dbReference type="InterPro" id="IPR005198">
    <property type="entry name" value="Glyco_hydro_76"/>
</dbReference>
<dbReference type="GO" id="GO:0005975">
    <property type="term" value="P:carbohydrate metabolic process"/>
    <property type="evidence" value="ECO:0007669"/>
    <property type="project" value="InterPro"/>
</dbReference>
<dbReference type="EMBL" id="KV425932">
    <property type="protein sequence ID" value="KZV97258.1"/>
    <property type="molecule type" value="Genomic_DNA"/>
</dbReference>
<accession>A0A165L2Q5</accession>
<organism evidence="2 3">
    <name type="scientific">Exidia glandulosa HHB12029</name>
    <dbReference type="NCBI Taxonomy" id="1314781"/>
    <lineage>
        <taxon>Eukaryota</taxon>
        <taxon>Fungi</taxon>
        <taxon>Dikarya</taxon>
        <taxon>Basidiomycota</taxon>
        <taxon>Agaricomycotina</taxon>
        <taxon>Agaricomycetes</taxon>
        <taxon>Auriculariales</taxon>
        <taxon>Exidiaceae</taxon>
        <taxon>Exidia</taxon>
    </lineage>
</organism>
<proteinExistence type="predicted"/>
<reference evidence="2 3" key="1">
    <citation type="journal article" date="2016" name="Mol. Biol. Evol.">
        <title>Comparative Genomics of Early-Diverging Mushroom-Forming Fungi Provides Insights into the Origins of Lignocellulose Decay Capabilities.</title>
        <authorList>
            <person name="Nagy L.G."/>
            <person name="Riley R."/>
            <person name="Tritt A."/>
            <person name="Adam C."/>
            <person name="Daum C."/>
            <person name="Floudas D."/>
            <person name="Sun H."/>
            <person name="Yadav J.S."/>
            <person name="Pangilinan J."/>
            <person name="Larsson K.H."/>
            <person name="Matsuura K."/>
            <person name="Barry K."/>
            <person name="Labutti K."/>
            <person name="Kuo R."/>
            <person name="Ohm R.A."/>
            <person name="Bhattacharya S.S."/>
            <person name="Shirouzu T."/>
            <person name="Yoshinaga Y."/>
            <person name="Martin F.M."/>
            <person name="Grigoriev I.V."/>
            <person name="Hibbett D.S."/>
        </authorList>
    </citation>
    <scope>NUCLEOTIDE SEQUENCE [LARGE SCALE GENOMIC DNA]</scope>
    <source>
        <strain evidence="2 3">HHB12029</strain>
    </source>
</reference>
<evidence type="ECO:0000313" key="3">
    <source>
        <dbReference type="Proteomes" id="UP000077266"/>
    </source>
</evidence>
<dbReference type="Proteomes" id="UP000077266">
    <property type="component" value="Unassembled WGS sequence"/>
</dbReference>
<dbReference type="STRING" id="1314781.A0A165L2Q5"/>
<dbReference type="Pfam" id="PF03663">
    <property type="entry name" value="Glyco_hydro_76"/>
    <property type="match status" value="1"/>
</dbReference>
<dbReference type="Gene3D" id="1.50.10.20">
    <property type="match status" value="1"/>
</dbReference>
<dbReference type="SUPFAM" id="SSF48208">
    <property type="entry name" value="Six-hairpin glycosidases"/>
    <property type="match status" value="1"/>
</dbReference>
<dbReference type="AlphaFoldDB" id="A0A165L2Q5"/>